<keyword evidence="14" id="KW-1185">Reference proteome</keyword>
<evidence type="ECO:0000256" key="11">
    <source>
        <dbReference type="SAM" id="SignalP"/>
    </source>
</evidence>
<dbReference type="RefSeq" id="WP_347369519.1">
    <property type="nucleotide sequence ID" value="NZ_JBDOJC010000001.1"/>
</dbReference>
<sequence length="380" mass="40693">MKKIVLVAAIAAAIPAFAQADVNIYGSLRAGVSVTKNSTNNYSSTFGVDDFGSRIGFRGNEDLGNGLKTIWQVETGFAMDGVSGGGTASGTFANRESYVGVDSSYGKLRVGYLTDVLGDSEATDNLYGPRRDGMGTNFPLYEATDLFSYGDSRYKNSVRYDSPTWNGLNLTLQYGAGESAATGQMKQGEQYGARLAYQNSGFFGAWAYAGVLNTKGGSNSSTNRLEGGYSANDLYLAATYQWLTTYGNALAQAKNADGTPKVDGNNQPVYVIPGIKQLSPTIGTGINKVENTGWAINAAYTIGNFKPSIVYSKRGDAKIDGVRYSLGASQWAAALDYTMSKRTMVEVGYGQVKENKDAQTINQHSKETSSLAWAMVKHNF</sequence>
<reference evidence="13 14" key="1">
    <citation type="submission" date="2024-05" db="EMBL/GenBank/DDBJ databases">
        <authorList>
            <person name="De Oliveira J.P."/>
            <person name="Noriler S.A."/>
            <person name="De Oliveira A.G."/>
            <person name="Sipoli D.S."/>
        </authorList>
    </citation>
    <scope>NUCLEOTIDE SEQUENCE [LARGE SCALE GENOMIC DNA]</scope>
    <source>
        <strain evidence="13 14">LABIM189</strain>
    </source>
</reference>
<keyword evidence="10" id="KW-0998">Cell outer membrane</keyword>
<feature type="domain" description="Porin" evidence="12">
    <location>
        <begin position="7"/>
        <end position="356"/>
    </location>
</feature>
<keyword evidence="3" id="KW-0813">Transport</keyword>
<dbReference type="InterPro" id="IPR023614">
    <property type="entry name" value="Porin_dom_sf"/>
</dbReference>
<keyword evidence="9" id="KW-0472">Membrane</keyword>
<evidence type="ECO:0000256" key="8">
    <source>
        <dbReference type="ARBA" id="ARBA00023114"/>
    </source>
</evidence>
<dbReference type="Pfam" id="PF13609">
    <property type="entry name" value="Porin_4"/>
    <property type="match status" value="1"/>
</dbReference>
<dbReference type="PANTHER" id="PTHR34501:SF9">
    <property type="entry name" value="MAJOR OUTER MEMBRANE PROTEIN P.IA"/>
    <property type="match status" value="1"/>
</dbReference>
<evidence type="ECO:0000259" key="12">
    <source>
        <dbReference type="Pfam" id="PF13609"/>
    </source>
</evidence>
<keyword evidence="6 11" id="KW-0732">Signal</keyword>
<keyword evidence="5" id="KW-0812">Transmembrane</keyword>
<dbReference type="EMBL" id="JBDOJC010000001">
    <property type="protein sequence ID" value="MEO2215805.1"/>
    <property type="molecule type" value="Genomic_DNA"/>
</dbReference>
<keyword evidence="4" id="KW-1134">Transmembrane beta strand</keyword>
<dbReference type="SUPFAM" id="SSF56935">
    <property type="entry name" value="Porins"/>
    <property type="match status" value="1"/>
</dbReference>
<feature type="signal peptide" evidence="11">
    <location>
        <begin position="1"/>
        <end position="18"/>
    </location>
</feature>
<comment type="caution">
    <text evidence="13">The sequence shown here is derived from an EMBL/GenBank/DDBJ whole genome shotgun (WGS) entry which is preliminary data.</text>
</comment>
<evidence type="ECO:0000256" key="3">
    <source>
        <dbReference type="ARBA" id="ARBA00022448"/>
    </source>
</evidence>
<keyword evidence="8" id="KW-0626">Porin</keyword>
<evidence type="ECO:0000313" key="13">
    <source>
        <dbReference type="EMBL" id="MEO2215805.1"/>
    </source>
</evidence>
<dbReference type="Proteomes" id="UP001455709">
    <property type="component" value="Unassembled WGS sequence"/>
</dbReference>
<comment type="subcellular location">
    <subcellularLocation>
        <location evidence="1">Cell outer membrane</location>
        <topology evidence="1">Multi-pass membrane protein</topology>
    </subcellularLocation>
</comment>
<evidence type="ECO:0000256" key="2">
    <source>
        <dbReference type="ARBA" id="ARBA00011233"/>
    </source>
</evidence>
<dbReference type="PRINTS" id="PR00184">
    <property type="entry name" value="NEISSPPORIN"/>
</dbReference>
<dbReference type="PANTHER" id="PTHR34501">
    <property type="entry name" value="PROTEIN YDDL-RELATED"/>
    <property type="match status" value="1"/>
</dbReference>
<evidence type="ECO:0000256" key="1">
    <source>
        <dbReference type="ARBA" id="ARBA00004571"/>
    </source>
</evidence>
<dbReference type="InterPro" id="IPR002299">
    <property type="entry name" value="Porin_Neis"/>
</dbReference>
<evidence type="ECO:0000256" key="9">
    <source>
        <dbReference type="ARBA" id="ARBA00023136"/>
    </source>
</evidence>
<dbReference type="CDD" id="cd00342">
    <property type="entry name" value="gram_neg_porins"/>
    <property type="match status" value="1"/>
</dbReference>
<dbReference type="Gene3D" id="2.40.160.10">
    <property type="entry name" value="Porin"/>
    <property type="match status" value="1"/>
</dbReference>
<protein>
    <submittedName>
        <fullName evidence="13">Porin</fullName>
    </submittedName>
</protein>
<evidence type="ECO:0000256" key="10">
    <source>
        <dbReference type="ARBA" id="ARBA00023237"/>
    </source>
</evidence>
<accession>A0ABV0F6V2</accession>
<evidence type="ECO:0000256" key="7">
    <source>
        <dbReference type="ARBA" id="ARBA00023065"/>
    </source>
</evidence>
<dbReference type="InterPro" id="IPR033900">
    <property type="entry name" value="Gram_neg_porin_domain"/>
</dbReference>
<organism evidence="13 14">
    <name type="scientific">Chromobacterium vaccinii</name>
    <dbReference type="NCBI Taxonomy" id="1108595"/>
    <lineage>
        <taxon>Bacteria</taxon>
        <taxon>Pseudomonadati</taxon>
        <taxon>Pseudomonadota</taxon>
        <taxon>Betaproteobacteria</taxon>
        <taxon>Neisseriales</taxon>
        <taxon>Chromobacteriaceae</taxon>
        <taxon>Chromobacterium</taxon>
    </lineage>
</organism>
<comment type="subunit">
    <text evidence="2">Homotrimer.</text>
</comment>
<dbReference type="PRINTS" id="PR00182">
    <property type="entry name" value="ECOLNEIPORIN"/>
</dbReference>
<gene>
    <name evidence="13" type="ORF">ABGV49_01840</name>
</gene>
<feature type="chain" id="PRO_5045334630" evidence="11">
    <location>
        <begin position="19"/>
        <end position="380"/>
    </location>
</feature>
<name>A0ABV0F6V2_9NEIS</name>
<evidence type="ECO:0000256" key="5">
    <source>
        <dbReference type="ARBA" id="ARBA00022692"/>
    </source>
</evidence>
<evidence type="ECO:0000256" key="4">
    <source>
        <dbReference type="ARBA" id="ARBA00022452"/>
    </source>
</evidence>
<proteinExistence type="predicted"/>
<dbReference type="InterPro" id="IPR050298">
    <property type="entry name" value="Gram-neg_bact_OMP"/>
</dbReference>
<evidence type="ECO:0000256" key="6">
    <source>
        <dbReference type="ARBA" id="ARBA00022729"/>
    </source>
</evidence>
<dbReference type="InterPro" id="IPR001702">
    <property type="entry name" value="Porin_Gram-ve"/>
</dbReference>
<keyword evidence="7" id="KW-0406">Ion transport</keyword>
<evidence type="ECO:0000313" key="14">
    <source>
        <dbReference type="Proteomes" id="UP001455709"/>
    </source>
</evidence>